<accession>A0A1G6WLB1</accession>
<gene>
    <name evidence="2" type="ORF">SAMN04488071_1126</name>
</gene>
<sequence>MVRFLKILLLLIFVTAPTLGIALLDAQEPDDHFTESFHAAETSHQSADRDIHCNCHIIHHGTFLTRVKTFFRIGEATKLRPAPAQRAIGQHPEPGLHPPSHTLI</sequence>
<dbReference type="RefSeq" id="WP_068306245.1">
    <property type="nucleotide sequence ID" value="NZ_FNAK01000002.1"/>
</dbReference>
<dbReference type="Proteomes" id="UP000183685">
    <property type="component" value="Unassembled WGS sequence"/>
</dbReference>
<dbReference type="STRING" id="637679.GCA_001550055_02841"/>
<dbReference type="AlphaFoldDB" id="A0A1G6WLB1"/>
<dbReference type="EMBL" id="FNAK01000002">
    <property type="protein sequence ID" value="SDD65856.1"/>
    <property type="molecule type" value="Genomic_DNA"/>
</dbReference>
<feature type="region of interest" description="Disordered" evidence="1">
    <location>
        <begin position="85"/>
        <end position="104"/>
    </location>
</feature>
<protein>
    <submittedName>
        <fullName evidence="2">Uncharacterized protein</fullName>
    </submittedName>
</protein>
<keyword evidence="3" id="KW-1185">Reference proteome</keyword>
<evidence type="ECO:0000313" key="3">
    <source>
        <dbReference type="Proteomes" id="UP000183685"/>
    </source>
</evidence>
<dbReference type="OrthoDB" id="9978626at2"/>
<evidence type="ECO:0000313" key="2">
    <source>
        <dbReference type="EMBL" id="SDD65856.1"/>
    </source>
</evidence>
<reference evidence="2 3" key="1">
    <citation type="submission" date="2016-10" db="EMBL/GenBank/DDBJ databases">
        <authorList>
            <person name="de Groot N.N."/>
        </authorList>
    </citation>
    <scope>NUCLEOTIDE SEQUENCE [LARGE SCALE GENOMIC DNA]</scope>
    <source>
        <strain evidence="2 3">CGMCC 1.9109</strain>
    </source>
</reference>
<organism evidence="2 3">
    <name type="scientific">Kordiimonas lacus</name>
    <dbReference type="NCBI Taxonomy" id="637679"/>
    <lineage>
        <taxon>Bacteria</taxon>
        <taxon>Pseudomonadati</taxon>
        <taxon>Pseudomonadota</taxon>
        <taxon>Alphaproteobacteria</taxon>
        <taxon>Kordiimonadales</taxon>
        <taxon>Kordiimonadaceae</taxon>
        <taxon>Kordiimonas</taxon>
    </lineage>
</organism>
<evidence type="ECO:0000256" key="1">
    <source>
        <dbReference type="SAM" id="MobiDB-lite"/>
    </source>
</evidence>
<name>A0A1G6WLB1_9PROT</name>
<proteinExistence type="predicted"/>